<evidence type="ECO:0000256" key="1">
    <source>
        <dbReference type="SAM" id="MobiDB-lite"/>
    </source>
</evidence>
<dbReference type="AlphaFoldDB" id="B8J8L4"/>
<proteinExistence type="predicted"/>
<dbReference type="Proteomes" id="UP000007089">
    <property type="component" value="Chromosome"/>
</dbReference>
<dbReference type="HOGENOM" id="CLU_1727545_0_0_7"/>
<gene>
    <name evidence="2" type="ordered locus">A2cp1_3979</name>
</gene>
<sequence>MTDDRNGVRIGQAVRDLDGRPLGRVDALYEWGFRVVKGFPILFRQEQVLRYDEVRGERGGALVVARSEAALLQLAAGEIPDIWRVPTPHAFPAAATPSEARDLFEGLAGARAASAAPRPGVPEPQSLPAADERDYVRSRGESFPAGPPPQP</sequence>
<feature type="region of interest" description="Disordered" evidence="1">
    <location>
        <begin position="106"/>
        <end position="151"/>
    </location>
</feature>
<dbReference type="KEGG" id="acp:A2cp1_3979"/>
<reference evidence="2" key="1">
    <citation type="submission" date="2009-01" db="EMBL/GenBank/DDBJ databases">
        <title>Complete sequence of Anaeromyxobacter dehalogenans 2CP-1.</title>
        <authorList>
            <consortium name="US DOE Joint Genome Institute"/>
            <person name="Lucas S."/>
            <person name="Copeland A."/>
            <person name="Lapidus A."/>
            <person name="Glavina del Rio T."/>
            <person name="Dalin E."/>
            <person name="Tice H."/>
            <person name="Bruce D."/>
            <person name="Goodwin L."/>
            <person name="Pitluck S."/>
            <person name="Saunders E."/>
            <person name="Brettin T."/>
            <person name="Detter J.C."/>
            <person name="Han C."/>
            <person name="Larimer F."/>
            <person name="Land M."/>
            <person name="Hauser L."/>
            <person name="Kyrpides N."/>
            <person name="Ovchinnikova G."/>
            <person name="Beliaev A.S."/>
            <person name="Richardson P."/>
        </authorList>
    </citation>
    <scope>NUCLEOTIDE SEQUENCE</scope>
    <source>
        <strain evidence="2">2CP-1</strain>
    </source>
</reference>
<protein>
    <submittedName>
        <fullName evidence="2">Uncharacterized protein</fullName>
    </submittedName>
</protein>
<dbReference type="RefSeq" id="WP_015935028.1">
    <property type="nucleotide sequence ID" value="NC_011891.1"/>
</dbReference>
<feature type="compositionally biased region" description="Low complexity" evidence="1">
    <location>
        <begin position="108"/>
        <end position="118"/>
    </location>
</feature>
<dbReference type="EMBL" id="CP001359">
    <property type="protein sequence ID" value="ACL67300.1"/>
    <property type="molecule type" value="Genomic_DNA"/>
</dbReference>
<accession>B8J8L4</accession>
<evidence type="ECO:0000313" key="2">
    <source>
        <dbReference type="EMBL" id="ACL67300.1"/>
    </source>
</evidence>
<keyword evidence="3" id="KW-1185">Reference proteome</keyword>
<feature type="compositionally biased region" description="Basic and acidic residues" evidence="1">
    <location>
        <begin position="130"/>
        <end position="140"/>
    </location>
</feature>
<organism evidence="2 3">
    <name type="scientific">Anaeromyxobacter dehalogenans (strain ATCC BAA-258 / DSM 21875 / 2CP-1)</name>
    <dbReference type="NCBI Taxonomy" id="455488"/>
    <lineage>
        <taxon>Bacteria</taxon>
        <taxon>Pseudomonadati</taxon>
        <taxon>Myxococcota</taxon>
        <taxon>Myxococcia</taxon>
        <taxon>Myxococcales</taxon>
        <taxon>Cystobacterineae</taxon>
        <taxon>Anaeromyxobacteraceae</taxon>
        <taxon>Anaeromyxobacter</taxon>
    </lineage>
</organism>
<name>B8J8L4_ANAD2</name>
<evidence type="ECO:0000313" key="3">
    <source>
        <dbReference type="Proteomes" id="UP000007089"/>
    </source>
</evidence>